<evidence type="ECO:0000256" key="5">
    <source>
        <dbReference type="RuleBase" id="RU004168"/>
    </source>
</evidence>
<dbReference type="InterPro" id="IPR020456">
    <property type="entry name" value="Acylphosphatase"/>
</dbReference>
<dbReference type="PANTHER" id="PTHR47268:SF4">
    <property type="entry name" value="ACYLPHOSPHATASE"/>
    <property type="match status" value="1"/>
</dbReference>
<dbReference type="KEGG" id="rpm:RSPPHO_01273"/>
<dbReference type="eggNOG" id="COG1254">
    <property type="taxonomic scope" value="Bacteria"/>
</dbReference>
<accession>H6SSM0</accession>
<evidence type="ECO:0000256" key="1">
    <source>
        <dbReference type="ARBA" id="ARBA00005614"/>
    </source>
</evidence>
<feature type="region of interest" description="Disordered" evidence="6">
    <location>
        <begin position="80"/>
        <end position="107"/>
    </location>
</feature>
<evidence type="ECO:0000313" key="9">
    <source>
        <dbReference type="Proteomes" id="UP000033220"/>
    </source>
</evidence>
<reference evidence="8 9" key="1">
    <citation type="submission" date="2012-02" db="EMBL/GenBank/DDBJ databases">
        <title>Shotgun genome sequence of Phaeospirillum photometricum DSM 122.</title>
        <authorList>
            <person name="Duquesne K."/>
            <person name="Sturgis J."/>
        </authorList>
    </citation>
    <scope>NUCLEOTIDE SEQUENCE [LARGE SCALE GENOMIC DNA]</scope>
    <source>
        <strain evidence="9">DSM122</strain>
    </source>
</reference>
<dbReference type="EC" id="3.6.1.7" evidence="2 4"/>
<dbReference type="PRINTS" id="PR00112">
    <property type="entry name" value="ACYLPHPHTASE"/>
</dbReference>
<dbReference type="STRING" id="1150469.RSPPHO_01273"/>
<dbReference type="PROSITE" id="PS00151">
    <property type="entry name" value="ACYLPHOSPHATASE_2"/>
    <property type="match status" value="1"/>
</dbReference>
<evidence type="ECO:0000313" key="8">
    <source>
        <dbReference type="EMBL" id="CCG07899.1"/>
    </source>
</evidence>
<dbReference type="AlphaFoldDB" id="H6SSM0"/>
<dbReference type="Proteomes" id="UP000033220">
    <property type="component" value="Chromosome DSM 122"/>
</dbReference>
<dbReference type="NCBIfam" id="NF010996">
    <property type="entry name" value="PRK14421.1"/>
    <property type="match status" value="1"/>
</dbReference>
<keyword evidence="4 8" id="KW-0378">Hydrolase</keyword>
<feature type="active site" evidence="4">
    <location>
        <position position="52"/>
    </location>
</feature>
<dbReference type="EMBL" id="HE663493">
    <property type="protein sequence ID" value="CCG07899.1"/>
    <property type="molecule type" value="Genomic_DNA"/>
</dbReference>
<evidence type="ECO:0000259" key="7">
    <source>
        <dbReference type="PROSITE" id="PS51160"/>
    </source>
</evidence>
<dbReference type="InterPro" id="IPR036046">
    <property type="entry name" value="Acylphosphatase-like_dom_sf"/>
</dbReference>
<dbReference type="Gene3D" id="3.30.70.100">
    <property type="match status" value="1"/>
</dbReference>
<feature type="domain" description="Acylphosphatase-like" evidence="7">
    <location>
        <begin position="19"/>
        <end position="105"/>
    </location>
</feature>
<evidence type="ECO:0000256" key="3">
    <source>
        <dbReference type="ARBA" id="ARBA00047645"/>
    </source>
</evidence>
<evidence type="ECO:0000256" key="2">
    <source>
        <dbReference type="ARBA" id="ARBA00012150"/>
    </source>
</evidence>
<keyword evidence="9" id="KW-1185">Reference proteome</keyword>
<dbReference type="PANTHER" id="PTHR47268">
    <property type="entry name" value="ACYLPHOSPHATASE"/>
    <property type="match status" value="1"/>
</dbReference>
<dbReference type="InterPro" id="IPR017968">
    <property type="entry name" value="Acylphosphatase_CS"/>
</dbReference>
<evidence type="ECO:0000256" key="6">
    <source>
        <dbReference type="SAM" id="MobiDB-lite"/>
    </source>
</evidence>
<dbReference type="HOGENOM" id="CLU_141932_3_2_5"/>
<gene>
    <name evidence="8" type="primary">acyP</name>
    <name evidence="8" type="ORF">RSPPHO_01273</name>
</gene>
<dbReference type="PROSITE" id="PS51160">
    <property type="entry name" value="ACYLPHOSPHATASE_3"/>
    <property type="match status" value="1"/>
</dbReference>
<comment type="catalytic activity">
    <reaction evidence="3 4">
        <text>an acyl phosphate + H2O = a carboxylate + phosphate + H(+)</text>
        <dbReference type="Rhea" id="RHEA:14965"/>
        <dbReference type="ChEBI" id="CHEBI:15377"/>
        <dbReference type="ChEBI" id="CHEBI:15378"/>
        <dbReference type="ChEBI" id="CHEBI:29067"/>
        <dbReference type="ChEBI" id="CHEBI:43474"/>
        <dbReference type="ChEBI" id="CHEBI:59918"/>
        <dbReference type="EC" id="3.6.1.7"/>
    </reaction>
</comment>
<dbReference type="InterPro" id="IPR001792">
    <property type="entry name" value="Acylphosphatase-like_dom"/>
</dbReference>
<dbReference type="SUPFAM" id="SSF54975">
    <property type="entry name" value="Acylphosphatase/BLUF domain-like"/>
    <property type="match status" value="1"/>
</dbReference>
<comment type="similarity">
    <text evidence="1 5">Belongs to the acylphosphatase family.</text>
</comment>
<protein>
    <recommendedName>
        <fullName evidence="2 4">acylphosphatase</fullName>
        <ecNumber evidence="2 4">3.6.1.7</ecNumber>
    </recommendedName>
</protein>
<organism evidence="8 9">
    <name type="scientific">Pararhodospirillum photometricum DSM 122</name>
    <dbReference type="NCBI Taxonomy" id="1150469"/>
    <lineage>
        <taxon>Bacteria</taxon>
        <taxon>Pseudomonadati</taxon>
        <taxon>Pseudomonadota</taxon>
        <taxon>Alphaproteobacteria</taxon>
        <taxon>Rhodospirillales</taxon>
        <taxon>Rhodospirillaceae</taxon>
        <taxon>Pararhodospirillum</taxon>
    </lineage>
</organism>
<feature type="active site" evidence="4">
    <location>
        <position position="34"/>
    </location>
</feature>
<name>H6SSM0_PARPM</name>
<dbReference type="Pfam" id="PF00708">
    <property type="entry name" value="Acylphosphatase"/>
    <property type="match status" value="1"/>
</dbReference>
<proteinExistence type="inferred from homology"/>
<dbReference type="GO" id="GO:0003998">
    <property type="term" value="F:acylphosphatase activity"/>
    <property type="evidence" value="ECO:0007669"/>
    <property type="project" value="UniProtKB-EC"/>
</dbReference>
<evidence type="ECO:0000256" key="4">
    <source>
        <dbReference type="PROSITE-ProRule" id="PRU00520"/>
    </source>
</evidence>
<sequence>MPGWGDPRVHHGRENSMKTVRARIQGRVQGVWYRGWTVKTATGLGLAGWVRNRTDGSVEALFHGPDAQVDAMLAACRQGPPAARVDAVSQESAPPPESSGFSQMPTR</sequence>
<dbReference type="PATRIC" id="fig|1150469.3.peg.1434"/>